<name>A0AA96LDW2_9BACL</name>
<dbReference type="KEGG" id="paun:MJA45_02180"/>
<reference evidence="6 7" key="1">
    <citation type="submission" date="2022-02" db="EMBL/GenBank/DDBJ databases">
        <title>Paenibacillus sp. MBLB1776 Whole Genome Shotgun Sequencing.</title>
        <authorList>
            <person name="Hwang C.Y."/>
            <person name="Cho E.-S."/>
            <person name="Seo M.-J."/>
        </authorList>
    </citation>
    <scope>NUCLEOTIDE SEQUENCE [LARGE SCALE GENOMIC DNA]</scope>
    <source>
        <strain evidence="6 7">MBLB1776</strain>
    </source>
</reference>
<dbReference type="InterPro" id="IPR016944">
    <property type="entry name" value="UCP030066"/>
</dbReference>
<dbReference type="EMBL" id="CP130318">
    <property type="protein sequence ID" value="WNQ11886.1"/>
    <property type="molecule type" value="Genomic_DNA"/>
</dbReference>
<comment type="subcellular location">
    <subcellularLocation>
        <location evidence="1">Membrane</location>
        <topology evidence="1">Multi-pass membrane protein</topology>
    </subcellularLocation>
</comment>
<keyword evidence="7" id="KW-1185">Reference proteome</keyword>
<feature type="transmembrane region" description="Helical" evidence="5">
    <location>
        <begin position="72"/>
        <end position="89"/>
    </location>
</feature>
<organism evidence="6 7">
    <name type="scientific">Paenibacillus aurantius</name>
    <dbReference type="NCBI Taxonomy" id="2918900"/>
    <lineage>
        <taxon>Bacteria</taxon>
        <taxon>Bacillati</taxon>
        <taxon>Bacillota</taxon>
        <taxon>Bacilli</taxon>
        <taxon>Bacillales</taxon>
        <taxon>Paenibacillaceae</taxon>
        <taxon>Paenibacillus</taxon>
    </lineage>
</organism>
<dbReference type="AlphaFoldDB" id="A0AA96LDW2"/>
<feature type="transmembrane region" description="Helical" evidence="5">
    <location>
        <begin position="95"/>
        <end position="115"/>
    </location>
</feature>
<accession>A0AA96LDW2</accession>
<evidence type="ECO:0000256" key="1">
    <source>
        <dbReference type="ARBA" id="ARBA00004141"/>
    </source>
</evidence>
<keyword evidence="4 5" id="KW-0472">Membrane</keyword>
<evidence type="ECO:0000256" key="4">
    <source>
        <dbReference type="ARBA" id="ARBA00023136"/>
    </source>
</evidence>
<evidence type="ECO:0000256" key="3">
    <source>
        <dbReference type="ARBA" id="ARBA00022989"/>
    </source>
</evidence>
<gene>
    <name evidence="6" type="ORF">MJA45_02180</name>
</gene>
<evidence type="ECO:0000313" key="6">
    <source>
        <dbReference type="EMBL" id="WNQ11886.1"/>
    </source>
</evidence>
<feature type="transmembrane region" description="Helical" evidence="5">
    <location>
        <begin position="7"/>
        <end position="25"/>
    </location>
</feature>
<proteinExistence type="predicted"/>
<dbReference type="RefSeq" id="WP_315605662.1">
    <property type="nucleotide sequence ID" value="NZ_CP130318.1"/>
</dbReference>
<evidence type="ECO:0000256" key="2">
    <source>
        <dbReference type="ARBA" id="ARBA00022692"/>
    </source>
</evidence>
<feature type="transmembrane region" description="Helical" evidence="5">
    <location>
        <begin position="45"/>
        <end position="65"/>
    </location>
</feature>
<dbReference type="GO" id="GO:0016020">
    <property type="term" value="C:membrane"/>
    <property type="evidence" value="ECO:0007669"/>
    <property type="project" value="UniProtKB-SubCell"/>
</dbReference>
<dbReference type="PIRSF" id="PIRSF030066">
    <property type="entry name" value="UCP030066"/>
    <property type="match status" value="1"/>
</dbReference>
<sequence length="134" mass="14382">MRKISTGYWIFTVLLIGLMGVGAIPDLLSVPDAVKLFEHLGYPAYLLPFLGLAKLLGIVAILVPGFPRVKEWAYAGFVFDLTGAMYSTISVGDPVGGWITFLVGYLIIAGSYVFYHKRKKASVAVTAAAVPTLG</sequence>
<dbReference type="Proteomes" id="UP001305702">
    <property type="component" value="Chromosome"/>
</dbReference>
<evidence type="ECO:0000256" key="5">
    <source>
        <dbReference type="SAM" id="Phobius"/>
    </source>
</evidence>
<dbReference type="Pfam" id="PF13564">
    <property type="entry name" value="DoxX_2"/>
    <property type="match status" value="1"/>
</dbReference>
<keyword evidence="2 5" id="KW-0812">Transmembrane</keyword>
<keyword evidence="3 5" id="KW-1133">Transmembrane helix</keyword>
<evidence type="ECO:0000313" key="7">
    <source>
        <dbReference type="Proteomes" id="UP001305702"/>
    </source>
</evidence>
<dbReference type="InterPro" id="IPR032808">
    <property type="entry name" value="DoxX"/>
</dbReference>
<protein>
    <submittedName>
        <fullName evidence="6">DoxX family protein</fullName>
    </submittedName>
</protein>